<evidence type="ECO:0000256" key="12">
    <source>
        <dbReference type="ARBA" id="ARBA00047872"/>
    </source>
</evidence>
<dbReference type="PROSITE" id="PS51671">
    <property type="entry name" value="ACT"/>
    <property type="match status" value="1"/>
</dbReference>
<dbReference type="InterPro" id="IPR036393">
    <property type="entry name" value="AceGlu_kinase-like_sf"/>
</dbReference>
<evidence type="ECO:0000256" key="1">
    <source>
        <dbReference type="ARBA" id="ARBA00003121"/>
    </source>
</evidence>
<dbReference type="PANTHER" id="PTHR21499">
    <property type="entry name" value="ASPARTATE KINASE"/>
    <property type="match status" value="1"/>
</dbReference>
<keyword evidence="10" id="KW-0220">Diaminopimelate biosynthesis</keyword>
<dbReference type="NCBIfam" id="NF006540">
    <property type="entry name" value="PRK09034.1"/>
    <property type="match status" value="1"/>
</dbReference>
<evidence type="ECO:0000256" key="9">
    <source>
        <dbReference type="ARBA" id="ARBA00022840"/>
    </source>
</evidence>
<dbReference type="PANTHER" id="PTHR21499:SF67">
    <property type="entry name" value="ASPARTOKINASE 3"/>
    <property type="match status" value="1"/>
</dbReference>
<dbReference type="InterPro" id="IPR001048">
    <property type="entry name" value="Asp/Glu/Uridylate_kinase"/>
</dbReference>
<dbReference type="Gene3D" id="3.30.2130.10">
    <property type="entry name" value="VC0802-like"/>
    <property type="match status" value="1"/>
</dbReference>
<proteinExistence type="inferred from homology"/>
<organism evidence="16 17">
    <name type="scientific">Lactiplantibacillus daowaiensis</name>
    <dbReference type="NCBI Taxonomy" id="2559918"/>
    <lineage>
        <taxon>Bacteria</taxon>
        <taxon>Bacillati</taxon>
        <taxon>Bacillota</taxon>
        <taxon>Bacilli</taxon>
        <taxon>Lactobacillales</taxon>
        <taxon>Lactobacillaceae</taxon>
        <taxon>Lactiplantibacillus</taxon>
    </lineage>
</organism>
<dbReference type="Gene3D" id="1.20.120.1320">
    <property type="entry name" value="Aspartokinase, catalytic domain"/>
    <property type="match status" value="1"/>
</dbReference>
<comment type="catalytic activity">
    <reaction evidence="12 13">
        <text>L-aspartate + ATP = 4-phospho-L-aspartate + ADP</text>
        <dbReference type="Rhea" id="RHEA:23776"/>
        <dbReference type="ChEBI" id="CHEBI:29991"/>
        <dbReference type="ChEBI" id="CHEBI:30616"/>
        <dbReference type="ChEBI" id="CHEBI:57535"/>
        <dbReference type="ChEBI" id="CHEBI:456216"/>
        <dbReference type="EC" id="2.7.2.4"/>
    </reaction>
</comment>
<dbReference type="Pfam" id="PF00696">
    <property type="entry name" value="AA_kinase"/>
    <property type="match status" value="1"/>
</dbReference>
<evidence type="ECO:0000256" key="6">
    <source>
        <dbReference type="ARBA" id="ARBA00022679"/>
    </source>
</evidence>
<keyword evidence="17" id="KW-1185">Reference proteome</keyword>
<dbReference type="CDD" id="cd04916">
    <property type="entry name" value="ACT_AKiii-YclM-BS_2"/>
    <property type="match status" value="1"/>
</dbReference>
<dbReference type="InterPro" id="IPR042199">
    <property type="entry name" value="AsparK_Bifunc_asparK/hSer_DH"/>
</dbReference>
<dbReference type="CDD" id="cd04911">
    <property type="entry name" value="ACT_AKiii-YclM-BS_1"/>
    <property type="match status" value="1"/>
</dbReference>
<evidence type="ECO:0000256" key="7">
    <source>
        <dbReference type="ARBA" id="ARBA00022741"/>
    </source>
</evidence>
<dbReference type="SUPFAM" id="SSF53633">
    <property type="entry name" value="Carbamate kinase-like"/>
    <property type="match status" value="1"/>
</dbReference>
<comment type="caution">
    <text evidence="16">The sequence shown here is derived from an EMBL/GenBank/DDBJ whole genome shotgun (WGS) entry which is preliminary data.</text>
</comment>
<evidence type="ECO:0000256" key="11">
    <source>
        <dbReference type="ARBA" id="ARBA00023154"/>
    </source>
</evidence>
<comment type="pathway">
    <text evidence="2 14">Amino-acid biosynthesis; L-lysine biosynthesis via DAP pathway; (S)-tetrahydrodipicolinate from L-aspartate: step 1/4.</text>
</comment>
<dbReference type="PIRSF" id="PIRSF000726">
    <property type="entry name" value="Asp_kin"/>
    <property type="match status" value="1"/>
</dbReference>
<comment type="function">
    <text evidence="1">Catalyzes the phosphorylation of the beta-carboxyl group of aspartic acid with ATP to yield 4-phospho-L-aspartate, which is involved in the branched biosynthetic pathway leading to the biosynthesis of amino acids threonine, isoleucine and methionine.</text>
</comment>
<dbReference type="Gene3D" id="3.40.1160.10">
    <property type="entry name" value="Acetylglutamate kinase-like"/>
    <property type="match status" value="1"/>
</dbReference>
<evidence type="ECO:0000256" key="2">
    <source>
        <dbReference type="ARBA" id="ARBA00004766"/>
    </source>
</evidence>
<dbReference type="PROSITE" id="PS00324">
    <property type="entry name" value="ASPARTOKINASE"/>
    <property type="match status" value="1"/>
</dbReference>
<comment type="similarity">
    <text evidence="5 13">Belongs to the aspartokinase family.</text>
</comment>
<dbReference type="NCBIfam" id="TIGR00657">
    <property type="entry name" value="asp_kinases"/>
    <property type="match status" value="1"/>
</dbReference>
<evidence type="ECO:0000256" key="13">
    <source>
        <dbReference type="RuleBase" id="RU003448"/>
    </source>
</evidence>
<gene>
    <name evidence="16" type="ORF">ACFP5Y_07290</name>
</gene>
<dbReference type="InterPro" id="IPR018042">
    <property type="entry name" value="Aspartate_kinase_CS"/>
</dbReference>
<dbReference type="EMBL" id="JBHSSC010000030">
    <property type="protein sequence ID" value="MFC6181018.1"/>
    <property type="molecule type" value="Genomic_DNA"/>
</dbReference>
<evidence type="ECO:0000256" key="8">
    <source>
        <dbReference type="ARBA" id="ARBA00022777"/>
    </source>
</evidence>
<sequence length="450" mass="49667">MKVIKFGGSSLASSTQLQKVLSIVQADDQRKYVIVSAPGKRFAGDTKVTDLLIQYARQTIHHQDTAAVVETIIDRYAEIGRGFDVPEDQLTPIFDIIRHLPNQAYADNTYLMAAFKAHGERLNAKLVAAVFAQAGLNARYLDPKDAGMVVTDVPDDAQIIESSYDQIAKWANSDQILVIPGFFAYNRNGQICTFSRGGSDITGAIIARGVNADRYENFTDVDAIYAVNPALVAQPAAIGEMTFREMRELSYAGFSVFHDEALIPAIQGNITVNVKNTNHPEAPGTLIKSTREASTKYPVTGIASSSSFCSLYLRKYLLNKEVGFGRKILTILEDHHVSYEHMPSGIDDLTIIFDEHQLTPELEKELTAEISEAVHPDEIYFTHDYSILMVVGESMRNRVGIMSRAATALADSNIKLIMVNQGASEISIMFGVHDRDADQAVVALYNEFFN</sequence>
<dbReference type="InterPro" id="IPR001341">
    <property type="entry name" value="Asp_kinase"/>
</dbReference>
<accession>A0ABW1RZR5</accession>
<keyword evidence="11" id="KW-0457">Lysine biosynthesis</keyword>
<evidence type="ECO:0000313" key="17">
    <source>
        <dbReference type="Proteomes" id="UP001596282"/>
    </source>
</evidence>
<evidence type="ECO:0000256" key="5">
    <source>
        <dbReference type="ARBA" id="ARBA00010122"/>
    </source>
</evidence>
<dbReference type="EC" id="2.7.2.4" evidence="13"/>
<keyword evidence="9" id="KW-0067">ATP-binding</keyword>
<dbReference type="RefSeq" id="WP_137629648.1">
    <property type="nucleotide sequence ID" value="NZ_BJDJ01000029.1"/>
</dbReference>
<evidence type="ECO:0000256" key="3">
    <source>
        <dbReference type="ARBA" id="ARBA00004986"/>
    </source>
</evidence>
<dbReference type="Pfam" id="PF22468">
    <property type="entry name" value="ACT_9"/>
    <property type="match status" value="1"/>
</dbReference>
<evidence type="ECO:0000256" key="14">
    <source>
        <dbReference type="RuleBase" id="RU004249"/>
    </source>
</evidence>
<protein>
    <recommendedName>
        <fullName evidence="13">Aspartokinase</fullName>
        <ecNumber evidence="13">2.7.2.4</ecNumber>
    </recommendedName>
</protein>
<keyword evidence="8 13" id="KW-0418">Kinase</keyword>
<reference evidence="17" key="1">
    <citation type="journal article" date="2019" name="Int. J. Syst. Evol. Microbiol.">
        <title>The Global Catalogue of Microorganisms (GCM) 10K type strain sequencing project: providing services to taxonomists for standard genome sequencing and annotation.</title>
        <authorList>
            <consortium name="The Broad Institute Genomics Platform"/>
            <consortium name="The Broad Institute Genome Sequencing Center for Infectious Disease"/>
            <person name="Wu L."/>
            <person name="Ma J."/>
        </authorList>
    </citation>
    <scope>NUCLEOTIDE SEQUENCE [LARGE SCALE GENOMIC DNA]</scope>
    <source>
        <strain evidence="17">CCM 8933</strain>
    </source>
</reference>
<evidence type="ECO:0000256" key="4">
    <source>
        <dbReference type="ARBA" id="ARBA00005139"/>
    </source>
</evidence>
<keyword evidence="14" id="KW-0028">Amino-acid biosynthesis</keyword>
<name>A0ABW1RZR5_9LACO</name>
<evidence type="ECO:0000313" key="16">
    <source>
        <dbReference type="EMBL" id="MFC6181018.1"/>
    </source>
</evidence>
<dbReference type="InterPro" id="IPR005260">
    <property type="entry name" value="Asp_kin_monofn"/>
</dbReference>
<dbReference type="InterPro" id="IPR054352">
    <property type="entry name" value="ACT_Aspartokinase"/>
</dbReference>
<dbReference type="Proteomes" id="UP001596282">
    <property type="component" value="Unassembled WGS sequence"/>
</dbReference>
<keyword evidence="7" id="KW-0547">Nucleotide-binding</keyword>
<dbReference type="GO" id="GO:0004072">
    <property type="term" value="F:aspartate kinase activity"/>
    <property type="evidence" value="ECO:0007669"/>
    <property type="project" value="UniProtKB-EC"/>
</dbReference>
<dbReference type="InterPro" id="IPR035804">
    <property type="entry name" value="AKIII_YclM_N"/>
</dbReference>
<keyword evidence="6 13" id="KW-0808">Transferase</keyword>
<dbReference type="SUPFAM" id="SSF55021">
    <property type="entry name" value="ACT-like"/>
    <property type="match status" value="2"/>
</dbReference>
<dbReference type="InterPro" id="IPR002912">
    <property type="entry name" value="ACT_dom"/>
</dbReference>
<evidence type="ECO:0000259" key="15">
    <source>
        <dbReference type="PROSITE" id="PS51671"/>
    </source>
</evidence>
<comment type="pathway">
    <text evidence="4 14">Amino-acid biosynthesis; L-threonine biosynthesis; L-threonine from L-aspartate: step 1/5.</text>
</comment>
<dbReference type="InterPro" id="IPR045865">
    <property type="entry name" value="ACT-like_dom_sf"/>
</dbReference>
<comment type="pathway">
    <text evidence="3 14">Amino-acid biosynthesis; L-methionine biosynthesis via de novo pathway; L-homoserine from L-aspartate: step 1/3.</text>
</comment>
<dbReference type="CDD" id="cd04245">
    <property type="entry name" value="AAK_AKiii-YclM-BS"/>
    <property type="match status" value="1"/>
</dbReference>
<evidence type="ECO:0000256" key="10">
    <source>
        <dbReference type="ARBA" id="ARBA00022915"/>
    </source>
</evidence>
<feature type="domain" description="ACT" evidence="15">
    <location>
        <begin position="390"/>
        <end position="450"/>
    </location>
</feature>